<reference evidence="10" key="1">
    <citation type="submission" date="2013-03" db="EMBL/GenBank/DDBJ databases">
        <title>The Genome Sequence of Anopheles dirus WRAIR2.</title>
        <authorList>
            <consortium name="The Broad Institute Genomics Platform"/>
            <person name="Neafsey D.E."/>
            <person name="Walton C."/>
            <person name="Walker B."/>
            <person name="Young S.K."/>
            <person name="Zeng Q."/>
            <person name="Gargeya S."/>
            <person name="Fitzgerald M."/>
            <person name="Haas B."/>
            <person name="Abouelleil A."/>
            <person name="Allen A.W."/>
            <person name="Alvarado L."/>
            <person name="Arachchi H.M."/>
            <person name="Berlin A.M."/>
            <person name="Chapman S.B."/>
            <person name="Gainer-Dewar J."/>
            <person name="Goldberg J."/>
            <person name="Griggs A."/>
            <person name="Gujja S."/>
            <person name="Hansen M."/>
            <person name="Howarth C."/>
            <person name="Imamovic A."/>
            <person name="Ireland A."/>
            <person name="Larimer J."/>
            <person name="McCowan C."/>
            <person name="Murphy C."/>
            <person name="Pearson M."/>
            <person name="Poon T.W."/>
            <person name="Priest M."/>
            <person name="Roberts A."/>
            <person name="Saif S."/>
            <person name="Shea T."/>
            <person name="Sisk P."/>
            <person name="Sykes S."/>
            <person name="Wortman J."/>
            <person name="Nusbaum C."/>
            <person name="Birren B."/>
        </authorList>
    </citation>
    <scope>NUCLEOTIDE SEQUENCE [LARGE SCALE GENOMIC DNA]</scope>
    <source>
        <strain evidence="10">WRAIR2</strain>
    </source>
</reference>
<feature type="transmembrane region" description="Helical" evidence="7">
    <location>
        <begin position="332"/>
        <end position="353"/>
    </location>
</feature>
<protein>
    <recommendedName>
        <fullName evidence="8">DUF1989 domain-containing protein</fullName>
    </recommendedName>
</protein>
<evidence type="ECO:0000256" key="2">
    <source>
        <dbReference type="ARBA" id="ARBA00008462"/>
    </source>
</evidence>
<feature type="domain" description="DUF1989" evidence="8">
    <location>
        <begin position="44"/>
        <end position="220"/>
    </location>
</feature>
<comment type="subcellular location">
    <subcellularLocation>
        <location evidence="1">Endoplasmic reticulum membrane</location>
        <topology evidence="1">Multi-pass membrane protein</topology>
    </subcellularLocation>
</comment>
<feature type="transmembrane region" description="Helical" evidence="7">
    <location>
        <begin position="453"/>
        <end position="477"/>
    </location>
</feature>
<keyword evidence="5 7" id="KW-1133">Transmembrane helix</keyword>
<organism evidence="9 10">
    <name type="scientific">Anopheles dirus</name>
    <dbReference type="NCBI Taxonomy" id="7168"/>
    <lineage>
        <taxon>Eukaryota</taxon>
        <taxon>Metazoa</taxon>
        <taxon>Ecdysozoa</taxon>
        <taxon>Arthropoda</taxon>
        <taxon>Hexapoda</taxon>
        <taxon>Insecta</taxon>
        <taxon>Pterygota</taxon>
        <taxon>Neoptera</taxon>
        <taxon>Endopterygota</taxon>
        <taxon>Diptera</taxon>
        <taxon>Nematocera</taxon>
        <taxon>Culicoidea</taxon>
        <taxon>Culicidae</taxon>
        <taxon>Anophelinae</taxon>
        <taxon>Anopheles</taxon>
    </lineage>
</organism>
<evidence type="ECO:0000313" key="10">
    <source>
        <dbReference type="Proteomes" id="UP000075884"/>
    </source>
</evidence>
<reference evidence="9" key="2">
    <citation type="submission" date="2020-05" db="UniProtKB">
        <authorList>
            <consortium name="EnsemblMetazoa"/>
        </authorList>
    </citation>
    <scope>IDENTIFICATION</scope>
    <source>
        <strain evidence="9">WRAIR2</strain>
    </source>
</reference>
<evidence type="ECO:0000256" key="6">
    <source>
        <dbReference type="ARBA" id="ARBA00023136"/>
    </source>
</evidence>
<dbReference type="AlphaFoldDB" id="A0A182N588"/>
<keyword evidence="4" id="KW-0256">Endoplasmic reticulum</keyword>
<dbReference type="InterPro" id="IPR018959">
    <property type="entry name" value="DUF1989"/>
</dbReference>
<dbReference type="EnsemblMetazoa" id="ADIR002807-RA">
    <property type="protein sequence ID" value="ADIR002807-PA"/>
    <property type="gene ID" value="ADIR002807"/>
</dbReference>
<dbReference type="STRING" id="7168.A0A182N588"/>
<evidence type="ECO:0000256" key="5">
    <source>
        <dbReference type="ARBA" id="ARBA00022989"/>
    </source>
</evidence>
<feature type="transmembrane region" description="Helical" evidence="7">
    <location>
        <begin position="373"/>
        <end position="391"/>
    </location>
</feature>
<sequence>MKRTFEYHPPTICYDKPAAAIVSEAEYDAKRLRALAGSKVSELIVPKKSARTWTMRAGELCRVSLPEGSQVGDLNLWNLANPRQERFYSGKTRQIHSTHLKTYDRLWSCFPYLRPMATFVRDSLEDYGIDRDGGSLHDVAGTRCDDYIYKLITGEDRVGSCHSYLTEAVKEHGLGEQDVHDTWNIFMCTGFTRDTQQYFCKPSPARKGDHIEFLAEMDLLVALSACPQGDVSIQVGQKVPDEKCFPMKVEEKPSEPTVGRYCSRLAAGHPNPIRAQKCGVESTTETLADRADLGEKYRPPLTSHLPPTNDGFPWRTDGPGYRRALNKSRLKYCIFFHYLLFFVMLVKLSADILDRLDIFILEIEELQIPAPLWWEYFWCLSVFLSFVGLAAARGNRVNDMKKYMVGISTVAFVPLLYCIFYYLNDVLEYLNLEEGTDLDDTDIFVWQGYPYGLLWYGFVLMAFQVHFFSLFFAWNLIKAWRARGSLKKAQ</sequence>
<dbReference type="InterPro" id="IPR009787">
    <property type="entry name" value="Jagunal"/>
</dbReference>
<dbReference type="VEuPathDB" id="VectorBase:ADIR002807"/>
<name>A0A182N588_9DIPT</name>
<evidence type="ECO:0000256" key="3">
    <source>
        <dbReference type="ARBA" id="ARBA00022692"/>
    </source>
</evidence>
<evidence type="ECO:0000256" key="1">
    <source>
        <dbReference type="ARBA" id="ARBA00004477"/>
    </source>
</evidence>
<evidence type="ECO:0000259" key="8">
    <source>
        <dbReference type="Pfam" id="PF09347"/>
    </source>
</evidence>
<accession>A0A182N588</accession>
<evidence type="ECO:0000313" key="9">
    <source>
        <dbReference type="EnsemblMetazoa" id="ADIR002807-PA"/>
    </source>
</evidence>
<dbReference type="PANTHER" id="PTHR31527:SF0">
    <property type="entry name" value="RE64534P"/>
    <property type="match status" value="1"/>
</dbReference>
<keyword evidence="6 7" id="KW-0472">Membrane</keyword>
<proteinExistence type="inferred from homology"/>
<feature type="transmembrane region" description="Helical" evidence="7">
    <location>
        <begin position="403"/>
        <end position="423"/>
    </location>
</feature>
<keyword evidence="10" id="KW-1185">Reference proteome</keyword>
<comment type="similarity">
    <text evidence="2">Belongs to the jagunal family.</text>
</comment>
<dbReference type="GO" id="GO:0005789">
    <property type="term" value="C:endoplasmic reticulum membrane"/>
    <property type="evidence" value="ECO:0007669"/>
    <property type="project" value="UniProtKB-SubCell"/>
</dbReference>
<dbReference type="Pfam" id="PF09347">
    <property type="entry name" value="DUF1989"/>
    <property type="match status" value="1"/>
</dbReference>
<evidence type="ECO:0000256" key="4">
    <source>
        <dbReference type="ARBA" id="ARBA00022824"/>
    </source>
</evidence>
<dbReference type="Proteomes" id="UP000075884">
    <property type="component" value="Unassembled WGS sequence"/>
</dbReference>
<evidence type="ECO:0000256" key="7">
    <source>
        <dbReference type="SAM" id="Phobius"/>
    </source>
</evidence>
<dbReference type="Pfam" id="PF07086">
    <property type="entry name" value="Jagunal"/>
    <property type="match status" value="1"/>
</dbReference>
<dbReference type="PANTHER" id="PTHR31527">
    <property type="entry name" value="RE64534P"/>
    <property type="match status" value="1"/>
</dbReference>
<keyword evidence="3 7" id="KW-0812">Transmembrane</keyword>
<dbReference type="GO" id="GO:0007029">
    <property type="term" value="P:endoplasmic reticulum organization"/>
    <property type="evidence" value="ECO:0007669"/>
    <property type="project" value="InterPro"/>
</dbReference>